<dbReference type="STRING" id="745411.B3C1_06393"/>
<keyword evidence="1" id="KW-0472">Membrane</keyword>
<dbReference type="RefSeq" id="WP_008483681.1">
    <property type="nucleotide sequence ID" value="NZ_AMRI01000007.1"/>
</dbReference>
<protein>
    <submittedName>
        <fullName evidence="2">Uncharacterized protein</fullName>
    </submittedName>
</protein>
<gene>
    <name evidence="2" type="ORF">B3C1_06393</name>
</gene>
<comment type="caution">
    <text evidence="2">The sequence shown here is derived from an EMBL/GenBank/DDBJ whole genome shotgun (WGS) entry which is preliminary data.</text>
</comment>
<organism evidence="2 3">
    <name type="scientific">Gallaecimonas xiamenensis 3-C-1</name>
    <dbReference type="NCBI Taxonomy" id="745411"/>
    <lineage>
        <taxon>Bacteria</taxon>
        <taxon>Pseudomonadati</taxon>
        <taxon>Pseudomonadota</taxon>
        <taxon>Gammaproteobacteria</taxon>
        <taxon>Enterobacterales</taxon>
        <taxon>Gallaecimonadaceae</taxon>
        <taxon>Gallaecimonas</taxon>
    </lineage>
</organism>
<dbReference type="Proteomes" id="UP000006755">
    <property type="component" value="Unassembled WGS sequence"/>
</dbReference>
<evidence type="ECO:0000313" key="2">
    <source>
        <dbReference type="EMBL" id="EKE75687.1"/>
    </source>
</evidence>
<dbReference type="OrthoDB" id="10016578at2"/>
<keyword evidence="3" id="KW-1185">Reference proteome</keyword>
<feature type="transmembrane region" description="Helical" evidence="1">
    <location>
        <begin position="168"/>
        <end position="188"/>
    </location>
</feature>
<keyword evidence="1" id="KW-0812">Transmembrane</keyword>
<reference evidence="2 3" key="1">
    <citation type="journal article" date="2012" name="J. Bacteriol.">
        <title>Genome Sequence of Gallaecimonas xiamenensis Type Strain 3-C-1.</title>
        <authorList>
            <person name="Lai Q."/>
            <person name="Wang L."/>
            <person name="Wang W."/>
            <person name="Shao Z."/>
        </authorList>
    </citation>
    <scope>NUCLEOTIDE SEQUENCE [LARGE SCALE GENOMIC DNA]</scope>
    <source>
        <strain evidence="2 3">3-C-1</strain>
    </source>
</reference>
<feature type="transmembrane region" description="Helical" evidence="1">
    <location>
        <begin position="35"/>
        <end position="57"/>
    </location>
</feature>
<feature type="transmembrane region" description="Helical" evidence="1">
    <location>
        <begin position="99"/>
        <end position="129"/>
    </location>
</feature>
<dbReference type="EMBL" id="AMRI01000007">
    <property type="protein sequence ID" value="EKE75687.1"/>
    <property type="molecule type" value="Genomic_DNA"/>
</dbReference>
<name>K2JMR1_9GAMM</name>
<feature type="transmembrane region" description="Helical" evidence="1">
    <location>
        <begin position="69"/>
        <end position="87"/>
    </location>
</feature>
<evidence type="ECO:0000256" key="1">
    <source>
        <dbReference type="SAM" id="Phobius"/>
    </source>
</evidence>
<accession>K2JMR1</accession>
<keyword evidence="1" id="KW-1133">Transmembrane helix</keyword>
<proteinExistence type="predicted"/>
<dbReference type="AlphaFoldDB" id="K2JMR1"/>
<evidence type="ECO:0000313" key="3">
    <source>
        <dbReference type="Proteomes" id="UP000006755"/>
    </source>
</evidence>
<sequence>MKLYSLLSELLLVAVLLFCFAMLWREPLHHRVKLLFLTGLVTLAGTAALGLVCFAGLEQWNDFYGGMMYLAKRLAMVLMVALVAWQFNAGKKDMRYLILVLAGAGLINLLVGLPLLTESVTVLMMALIGKQMMNYPNMGPFYLTVIALGLLAFLPLLPLVSIDHESSLYHLNLALLVACLTVLLRSWLAQHSKA</sequence>
<feature type="transmembrane region" description="Helical" evidence="1">
    <location>
        <begin position="141"/>
        <end position="162"/>
    </location>
</feature>